<sequence length="90" mass="9652">MAKVASEESKDVGAMNGGTEVADILFDPSKQVAVAVVLVLAVCAHHDRSYARRLVLVNRRCVSQCITCWSGTAACCFILVNYVNSFTAEA</sequence>
<dbReference type="HOGENOM" id="CLU_2440544_0_0_1"/>
<name>A0A067MRP0_BOTB1</name>
<dbReference type="Proteomes" id="UP000027195">
    <property type="component" value="Unassembled WGS sequence"/>
</dbReference>
<proteinExistence type="predicted"/>
<gene>
    <name evidence="1" type="ORF">BOTBODRAFT_346874</name>
</gene>
<keyword evidence="2" id="KW-1185">Reference proteome</keyword>
<evidence type="ECO:0000313" key="2">
    <source>
        <dbReference type="Proteomes" id="UP000027195"/>
    </source>
</evidence>
<evidence type="ECO:0000313" key="1">
    <source>
        <dbReference type="EMBL" id="KDQ14256.1"/>
    </source>
</evidence>
<dbReference type="EMBL" id="KL198038">
    <property type="protein sequence ID" value="KDQ14256.1"/>
    <property type="molecule type" value="Genomic_DNA"/>
</dbReference>
<dbReference type="AlphaFoldDB" id="A0A067MRP0"/>
<organism evidence="1 2">
    <name type="scientific">Botryobasidium botryosum (strain FD-172 SS1)</name>
    <dbReference type="NCBI Taxonomy" id="930990"/>
    <lineage>
        <taxon>Eukaryota</taxon>
        <taxon>Fungi</taxon>
        <taxon>Dikarya</taxon>
        <taxon>Basidiomycota</taxon>
        <taxon>Agaricomycotina</taxon>
        <taxon>Agaricomycetes</taxon>
        <taxon>Cantharellales</taxon>
        <taxon>Botryobasidiaceae</taxon>
        <taxon>Botryobasidium</taxon>
    </lineage>
</organism>
<dbReference type="InParanoid" id="A0A067MRP0"/>
<reference evidence="2" key="1">
    <citation type="journal article" date="2014" name="Proc. Natl. Acad. Sci. U.S.A.">
        <title>Extensive sampling of basidiomycete genomes demonstrates inadequacy of the white-rot/brown-rot paradigm for wood decay fungi.</title>
        <authorList>
            <person name="Riley R."/>
            <person name="Salamov A.A."/>
            <person name="Brown D.W."/>
            <person name="Nagy L.G."/>
            <person name="Floudas D."/>
            <person name="Held B.W."/>
            <person name="Levasseur A."/>
            <person name="Lombard V."/>
            <person name="Morin E."/>
            <person name="Otillar R."/>
            <person name="Lindquist E.A."/>
            <person name="Sun H."/>
            <person name="LaButti K.M."/>
            <person name="Schmutz J."/>
            <person name="Jabbour D."/>
            <person name="Luo H."/>
            <person name="Baker S.E."/>
            <person name="Pisabarro A.G."/>
            <person name="Walton J.D."/>
            <person name="Blanchette R.A."/>
            <person name="Henrissat B."/>
            <person name="Martin F."/>
            <person name="Cullen D."/>
            <person name="Hibbett D.S."/>
            <person name="Grigoriev I.V."/>
        </authorList>
    </citation>
    <scope>NUCLEOTIDE SEQUENCE [LARGE SCALE GENOMIC DNA]</scope>
    <source>
        <strain evidence="2">FD-172 SS1</strain>
    </source>
</reference>
<accession>A0A067MRP0</accession>
<protein>
    <submittedName>
        <fullName evidence="1">Uncharacterized protein</fullName>
    </submittedName>
</protein>